<sequence length="67" mass="7411">MKENFTSLSSSASKDCASMTPTKKLTTHTRKDDRAVKEEQDDIAIPEKETSPIMLSLLISVLQITSL</sequence>
<name>A0A9J5XCL4_SOLCO</name>
<gene>
    <name evidence="2" type="ORF">H5410_045390</name>
</gene>
<organism evidence="2 3">
    <name type="scientific">Solanum commersonii</name>
    <name type="common">Commerson's wild potato</name>
    <name type="synonym">Commerson's nightshade</name>
    <dbReference type="NCBI Taxonomy" id="4109"/>
    <lineage>
        <taxon>Eukaryota</taxon>
        <taxon>Viridiplantae</taxon>
        <taxon>Streptophyta</taxon>
        <taxon>Embryophyta</taxon>
        <taxon>Tracheophyta</taxon>
        <taxon>Spermatophyta</taxon>
        <taxon>Magnoliopsida</taxon>
        <taxon>eudicotyledons</taxon>
        <taxon>Gunneridae</taxon>
        <taxon>Pentapetalae</taxon>
        <taxon>asterids</taxon>
        <taxon>lamiids</taxon>
        <taxon>Solanales</taxon>
        <taxon>Solanaceae</taxon>
        <taxon>Solanoideae</taxon>
        <taxon>Solaneae</taxon>
        <taxon>Solanum</taxon>
    </lineage>
</organism>
<accession>A0A9J5XCL4</accession>
<keyword evidence="3" id="KW-1185">Reference proteome</keyword>
<dbReference type="AlphaFoldDB" id="A0A9J5XCL4"/>
<dbReference type="EMBL" id="JACXVP010000009">
    <property type="protein sequence ID" value="KAG5584956.1"/>
    <property type="molecule type" value="Genomic_DNA"/>
</dbReference>
<feature type="compositionally biased region" description="Basic and acidic residues" evidence="1">
    <location>
        <begin position="29"/>
        <end position="38"/>
    </location>
</feature>
<feature type="compositionally biased region" description="Low complexity" evidence="1">
    <location>
        <begin position="7"/>
        <end position="18"/>
    </location>
</feature>
<evidence type="ECO:0000313" key="3">
    <source>
        <dbReference type="Proteomes" id="UP000824120"/>
    </source>
</evidence>
<proteinExistence type="predicted"/>
<evidence type="ECO:0000256" key="1">
    <source>
        <dbReference type="SAM" id="MobiDB-lite"/>
    </source>
</evidence>
<comment type="caution">
    <text evidence="2">The sequence shown here is derived from an EMBL/GenBank/DDBJ whole genome shotgun (WGS) entry which is preliminary data.</text>
</comment>
<evidence type="ECO:0000313" key="2">
    <source>
        <dbReference type="EMBL" id="KAG5584956.1"/>
    </source>
</evidence>
<protein>
    <submittedName>
        <fullName evidence="2">Uncharacterized protein</fullName>
    </submittedName>
</protein>
<reference evidence="2 3" key="1">
    <citation type="submission" date="2020-09" db="EMBL/GenBank/DDBJ databases">
        <title>De no assembly of potato wild relative species, Solanum commersonii.</title>
        <authorList>
            <person name="Cho K."/>
        </authorList>
    </citation>
    <scope>NUCLEOTIDE SEQUENCE [LARGE SCALE GENOMIC DNA]</scope>
    <source>
        <strain evidence="2">LZ3.2</strain>
        <tissue evidence="2">Leaf</tissue>
    </source>
</reference>
<dbReference type="Proteomes" id="UP000824120">
    <property type="component" value="Chromosome 9"/>
</dbReference>
<feature type="region of interest" description="Disordered" evidence="1">
    <location>
        <begin position="1"/>
        <end position="39"/>
    </location>
</feature>